<sequence>MPRLDVTIPAPDGDAAATLHVPDGDGPWPGVLMFPDAGGARETFSNMGDRMASMGYVTLVPDVYYRNPGYAPFDFATVFSDPDERARLGELMGSLTNDRLIADANAYLDFLLARPEVTGTGAGTTGYCMGGRASMLVAGGVPDKVAAAASFHGGRLAPADDPTSPHLLAGAVKAKVYVAGAADDASFPREQFDTLDAALTDAGVEHTIETYPAAHGFAVPDNPTYDKDAEERHWAALGDLYGSALSH</sequence>
<dbReference type="GO" id="GO:0016787">
    <property type="term" value="F:hydrolase activity"/>
    <property type="evidence" value="ECO:0007669"/>
    <property type="project" value="UniProtKB-KW"/>
</dbReference>
<keyword evidence="3" id="KW-1185">Reference proteome</keyword>
<reference evidence="2 3" key="1">
    <citation type="submission" date="2019-07" db="EMBL/GenBank/DDBJ databases">
        <title>Whole genome shotgun sequence of Pseudonocardia sulfidoxydans NBRC 16205.</title>
        <authorList>
            <person name="Hosoyama A."/>
            <person name="Uohara A."/>
            <person name="Ohji S."/>
            <person name="Ichikawa N."/>
        </authorList>
    </citation>
    <scope>NUCLEOTIDE SEQUENCE [LARGE SCALE GENOMIC DNA]</scope>
    <source>
        <strain evidence="2 3">NBRC 16205</strain>
    </source>
</reference>
<dbReference type="AlphaFoldDB" id="A0A511DFD8"/>
<dbReference type="InterPro" id="IPR029058">
    <property type="entry name" value="AB_hydrolase_fold"/>
</dbReference>
<dbReference type="Proteomes" id="UP000321685">
    <property type="component" value="Unassembled WGS sequence"/>
</dbReference>
<dbReference type="PANTHER" id="PTHR46623">
    <property type="entry name" value="CARBOXYMETHYLENEBUTENOLIDASE-RELATED"/>
    <property type="match status" value="1"/>
</dbReference>
<dbReference type="RefSeq" id="WP_147105600.1">
    <property type="nucleotide sequence ID" value="NZ_BJVJ01000015.1"/>
</dbReference>
<protein>
    <submittedName>
        <fullName evidence="2">Putative dienelactone hydrolase</fullName>
    </submittedName>
</protein>
<comment type="caution">
    <text evidence="2">The sequence shown here is derived from an EMBL/GenBank/DDBJ whole genome shotgun (WGS) entry which is preliminary data.</text>
</comment>
<keyword evidence="2" id="KW-0378">Hydrolase</keyword>
<dbReference type="SUPFAM" id="SSF53474">
    <property type="entry name" value="alpha/beta-Hydrolases"/>
    <property type="match status" value="1"/>
</dbReference>
<dbReference type="OrthoDB" id="9787933at2"/>
<evidence type="ECO:0000313" key="3">
    <source>
        <dbReference type="Proteomes" id="UP000321685"/>
    </source>
</evidence>
<name>A0A511DFD8_9PSEU</name>
<evidence type="ECO:0000259" key="1">
    <source>
        <dbReference type="Pfam" id="PF01738"/>
    </source>
</evidence>
<dbReference type="InterPro" id="IPR002925">
    <property type="entry name" value="Dienelactn_hydro"/>
</dbReference>
<dbReference type="PANTHER" id="PTHR46623:SF10">
    <property type="entry name" value="CARBOXYMETHYLENEBUTENOLIDASE HOMOLOG"/>
    <property type="match status" value="1"/>
</dbReference>
<dbReference type="Gene3D" id="3.40.50.1820">
    <property type="entry name" value="alpha/beta hydrolase"/>
    <property type="match status" value="1"/>
</dbReference>
<feature type="domain" description="Dienelactone hydrolase" evidence="1">
    <location>
        <begin position="17"/>
        <end position="240"/>
    </location>
</feature>
<accession>A0A511DFD8</accession>
<dbReference type="InterPro" id="IPR051049">
    <property type="entry name" value="Dienelactone_hydrolase-like"/>
</dbReference>
<organism evidence="2 3">
    <name type="scientific">Pseudonocardia sulfidoxydans NBRC 16205</name>
    <dbReference type="NCBI Taxonomy" id="1223511"/>
    <lineage>
        <taxon>Bacteria</taxon>
        <taxon>Bacillati</taxon>
        <taxon>Actinomycetota</taxon>
        <taxon>Actinomycetes</taxon>
        <taxon>Pseudonocardiales</taxon>
        <taxon>Pseudonocardiaceae</taxon>
        <taxon>Pseudonocardia</taxon>
    </lineage>
</organism>
<proteinExistence type="predicted"/>
<dbReference type="Pfam" id="PF01738">
    <property type="entry name" value="DLH"/>
    <property type="match status" value="1"/>
</dbReference>
<dbReference type="EMBL" id="BJVJ01000015">
    <property type="protein sequence ID" value="GEL23123.1"/>
    <property type="molecule type" value="Genomic_DNA"/>
</dbReference>
<gene>
    <name evidence="2" type="ORF">PSU4_20770</name>
</gene>
<evidence type="ECO:0000313" key="2">
    <source>
        <dbReference type="EMBL" id="GEL23123.1"/>
    </source>
</evidence>